<evidence type="ECO:0000313" key="1">
    <source>
        <dbReference type="EMBL" id="KAI0028986.1"/>
    </source>
</evidence>
<organism evidence="1 2">
    <name type="scientific">Vararia minispora EC-137</name>
    <dbReference type="NCBI Taxonomy" id="1314806"/>
    <lineage>
        <taxon>Eukaryota</taxon>
        <taxon>Fungi</taxon>
        <taxon>Dikarya</taxon>
        <taxon>Basidiomycota</taxon>
        <taxon>Agaricomycotina</taxon>
        <taxon>Agaricomycetes</taxon>
        <taxon>Russulales</taxon>
        <taxon>Lachnocladiaceae</taxon>
        <taxon>Vararia</taxon>
    </lineage>
</organism>
<name>A0ACB8QCH7_9AGAM</name>
<reference evidence="1" key="1">
    <citation type="submission" date="2021-02" db="EMBL/GenBank/DDBJ databases">
        <authorList>
            <consortium name="DOE Joint Genome Institute"/>
            <person name="Ahrendt S."/>
            <person name="Looney B.P."/>
            <person name="Miyauchi S."/>
            <person name="Morin E."/>
            <person name="Drula E."/>
            <person name="Courty P.E."/>
            <person name="Chicoki N."/>
            <person name="Fauchery L."/>
            <person name="Kohler A."/>
            <person name="Kuo A."/>
            <person name="Labutti K."/>
            <person name="Pangilinan J."/>
            <person name="Lipzen A."/>
            <person name="Riley R."/>
            <person name="Andreopoulos W."/>
            <person name="He G."/>
            <person name="Johnson J."/>
            <person name="Barry K.W."/>
            <person name="Grigoriev I.V."/>
            <person name="Nagy L."/>
            <person name="Hibbett D."/>
            <person name="Henrissat B."/>
            <person name="Matheny P.B."/>
            <person name="Labbe J."/>
            <person name="Martin F."/>
        </authorList>
    </citation>
    <scope>NUCLEOTIDE SEQUENCE</scope>
    <source>
        <strain evidence="1">EC-137</strain>
    </source>
</reference>
<evidence type="ECO:0000313" key="2">
    <source>
        <dbReference type="Proteomes" id="UP000814128"/>
    </source>
</evidence>
<reference evidence="1" key="2">
    <citation type="journal article" date="2022" name="New Phytol.">
        <title>Evolutionary transition to the ectomycorrhizal habit in the genomes of a hyperdiverse lineage of mushroom-forming fungi.</title>
        <authorList>
            <person name="Looney B."/>
            <person name="Miyauchi S."/>
            <person name="Morin E."/>
            <person name="Drula E."/>
            <person name="Courty P.E."/>
            <person name="Kohler A."/>
            <person name="Kuo A."/>
            <person name="LaButti K."/>
            <person name="Pangilinan J."/>
            <person name="Lipzen A."/>
            <person name="Riley R."/>
            <person name="Andreopoulos W."/>
            <person name="He G."/>
            <person name="Johnson J."/>
            <person name="Nolan M."/>
            <person name="Tritt A."/>
            <person name="Barry K.W."/>
            <person name="Grigoriev I.V."/>
            <person name="Nagy L.G."/>
            <person name="Hibbett D."/>
            <person name="Henrissat B."/>
            <person name="Matheny P.B."/>
            <person name="Labbe J."/>
            <person name="Martin F.M."/>
        </authorList>
    </citation>
    <scope>NUCLEOTIDE SEQUENCE</scope>
    <source>
        <strain evidence="1">EC-137</strain>
    </source>
</reference>
<dbReference type="Proteomes" id="UP000814128">
    <property type="component" value="Unassembled WGS sequence"/>
</dbReference>
<accession>A0ACB8QCH7</accession>
<gene>
    <name evidence="1" type="ORF">K488DRAFT_57367</name>
</gene>
<proteinExistence type="predicted"/>
<sequence length="138" mass="15522">MSRVALESIPRLTFYDGTMTRSRRGKPIPQLTCRGKACSVYRPDVIRCTNAGGSGTDVDWKCEAELPESLRLGRVEVSCEGWSGPGDHYVYKESCGLEYRLVDVPGSPRNGQYGSQWLRRQSRFPRCSRNIPTDCSIK</sequence>
<protein>
    <submittedName>
        <fullName evidence="1">Uncharacterized protein</fullName>
    </submittedName>
</protein>
<dbReference type="EMBL" id="MU273707">
    <property type="protein sequence ID" value="KAI0028986.1"/>
    <property type="molecule type" value="Genomic_DNA"/>
</dbReference>
<comment type="caution">
    <text evidence="1">The sequence shown here is derived from an EMBL/GenBank/DDBJ whole genome shotgun (WGS) entry which is preliminary data.</text>
</comment>
<keyword evidence="2" id="KW-1185">Reference proteome</keyword>